<accession>A0A4Y5TWQ9</accession>
<proteinExistence type="predicted"/>
<sequence>MNDKQQLAAMGEHMAEQSMCMAKRIEALEAQVRALTLPEGWQLVPHMPTPDMCAAFHRADSDWEDGWAFDGNGNRHHSPVYQWVAMLAAAPRPEAK</sequence>
<keyword evidence="2" id="KW-1185">Reference proteome</keyword>
<organism evidence="1 2">
    <name type="scientific">Aeromonas phage 2_D05</name>
    <dbReference type="NCBI Taxonomy" id="2588098"/>
    <lineage>
        <taxon>Viruses</taxon>
        <taxon>Duplodnaviria</taxon>
        <taxon>Heunggongvirae</taxon>
        <taxon>Uroviricota</taxon>
        <taxon>Caudoviricetes</taxon>
        <taxon>Kunmingvirus</taxon>
        <taxon>Kunmingvirus kv2D05</taxon>
    </lineage>
</organism>
<protein>
    <submittedName>
        <fullName evidence="1">Uncharacterized protein</fullName>
    </submittedName>
</protein>
<evidence type="ECO:0000313" key="2">
    <source>
        <dbReference type="Proteomes" id="UP000318122"/>
    </source>
</evidence>
<reference evidence="1 2" key="1">
    <citation type="submission" date="2019-04" db="EMBL/GenBank/DDBJ databases">
        <title>Nine Novel Phages from a Plateau Lake in Southwest China Provide Insights into Aeromonas Phage Diversity.</title>
        <authorList>
            <person name="Xiao W."/>
        </authorList>
    </citation>
    <scope>NUCLEOTIDE SEQUENCE [LARGE SCALE GENOMIC DNA]</scope>
</reference>
<evidence type="ECO:0000313" key="1">
    <source>
        <dbReference type="EMBL" id="QDB73843.1"/>
    </source>
</evidence>
<dbReference type="EMBL" id="MK804891">
    <property type="protein sequence ID" value="QDB73843.1"/>
    <property type="molecule type" value="Genomic_DNA"/>
</dbReference>
<dbReference type="Proteomes" id="UP000318122">
    <property type="component" value="Segment"/>
</dbReference>
<name>A0A4Y5TWQ9_9CAUD</name>
<gene>
    <name evidence="1" type="ORF">2D05_012</name>
</gene>